<keyword evidence="2" id="KW-0808">Transferase</keyword>
<evidence type="ECO:0000259" key="1">
    <source>
        <dbReference type="PROSITE" id="PS50878"/>
    </source>
</evidence>
<keyword evidence="3" id="KW-1185">Reference proteome</keyword>
<feature type="domain" description="Reverse transcriptase" evidence="1">
    <location>
        <begin position="205"/>
        <end position="426"/>
    </location>
</feature>
<dbReference type="PROSITE" id="PS50878">
    <property type="entry name" value="RT_POL"/>
    <property type="match status" value="1"/>
</dbReference>
<evidence type="ECO:0000313" key="3">
    <source>
        <dbReference type="Proteomes" id="UP001151760"/>
    </source>
</evidence>
<dbReference type="GO" id="GO:0003964">
    <property type="term" value="F:RNA-directed DNA polymerase activity"/>
    <property type="evidence" value="ECO:0007669"/>
    <property type="project" value="UniProtKB-KW"/>
</dbReference>
<dbReference type="InterPro" id="IPR000477">
    <property type="entry name" value="RT_dom"/>
</dbReference>
<name>A0ABQ5BU46_9ASTR</name>
<accession>A0ABQ5BU46</accession>
<dbReference type="PANTHER" id="PTHR33116">
    <property type="entry name" value="REVERSE TRANSCRIPTASE ZINC-BINDING DOMAIN-CONTAINING PROTEIN-RELATED-RELATED"/>
    <property type="match status" value="1"/>
</dbReference>
<evidence type="ECO:0000313" key="2">
    <source>
        <dbReference type="EMBL" id="GJT17402.1"/>
    </source>
</evidence>
<sequence>MFTNYIADKEDFLPTVEIEWNQDIMGYNKYRVVKKLKAIKQPMRKLNWKDGNLTKKMEVCREELKVSQRDMAANPHNERLMKLIVWLSIWVIASKRNINRIMSICNENGERFKGNLVAEQFVNHFKKLLRPNKRGADMNTQNLFTTKLSDDEANKMMVDVSDKEIKEAMFDISENKASGPDGFTFVFFKKSWAIIGKEICQAIKEFFISGKLLGEINATLITLLPKISQPNKVSDFRPIACCNSAFVPGRGIQDNLMITQEPLKGYNCKNSPSRCSLKIDIAMAYDTVDWNFWQATLENFSFHSRMVCWIMTCVSSAAFTIGINGERNGYFKSGRGLRQGDPVSPYLFTLIMEVFSLMLARKVKENSISVIKEALMEFSNSSSLKPNMDKSVVFFGSVKEMVKQRILEVLPFKVGKLPVKYLGIPLLAKKLGINDYKQLVEKVKNRIED</sequence>
<dbReference type="Proteomes" id="UP001151760">
    <property type="component" value="Unassembled WGS sequence"/>
</dbReference>
<gene>
    <name evidence="2" type="ORF">Tco_0876108</name>
</gene>
<proteinExistence type="predicted"/>
<reference evidence="2" key="2">
    <citation type="submission" date="2022-01" db="EMBL/GenBank/DDBJ databases">
        <authorList>
            <person name="Yamashiro T."/>
            <person name="Shiraishi A."/>
            <person name="Satake H."/>
            <person name="Nakayama K."/>
        </authorList>
    </citation>
    <scope>NUCLEOTIDE SEQUENCE</scope>
</reference>
<dbReference type="Pfam" id="PF00078">
    <property type="entry name" value="RVT_1"/>
    <property type="match status" value="1"/>
</dbReference>
<dbReference type="SUPFAM" id="SSF56672">
    <property type="entry name" value="DNA/RNA polymerases"/>
    <property type="match status" value="1"/>
</dbReference>
<organism evidence="2 3">
    <name type="scientific">Tanacetum coccineum</name>
    <dbReference type="NCBI Taxonomy" id="301880"/>
    <lineage>
        <taxon>Eukaryota</taxon>
        <taxon>Viridiplantae</taxon>
        <taxon>Streptophyta</taxon>
        <taxon>Embryophyta</taxon>
        <taxon>Tracheophyta</taxon>
        <taxon>Spermatophyta</taxon>
        <taxon>Magnoliopsida</taxon>
        <taxon>eudicotyledons</taxon>
        <taxon>Gunneridae</taxon>
        <taxon>Pentapetalae</taxon>
        <taxon>asterids</taxon>
        <taxon>campanulids</taxon>
        <taxon>Asterales</taxon>
        <taxon>Asteraceae</taxon>
        <taxon>Asteroideae</taxon>
        <taxon>Anthemideae</taxon>
        <taxon>Anthemidinae</taxon>
        <taxon>Tanacetum</taxon>
    </lineage>
</organism>
<comment type="caution">
    <text evidence="2">The sequence shown here is derived from an EMBL/GenBank/DDBJ whole genome shotgun (WGS) entry which is preliminary data.</text>
</comment>
<dbReference type="EMBL" id="BQNB010013553">
    <property type="protein sequence ID" value="GJT17402.1"/>
    <property type="molecule type" value="Genomic_DNA"/>
</dbReference>
<protein>
    <submittedName>
        <fullName evidence="2">RNA-directed DNA polymerase, eukaryota, reverse transcriptase zinc-binding domain protein</fullName>
    </submittedName>
</protein>
<keyword evidence="2" id="KW-0548">Nucleotidyltransferase</keyword>
<dbReference type="PANTHER" id="PTHR33116:SF84">
    <property type="entry name" value="RNA-DIRECTED DNA POLYMERASE"/>
    <property type="match status" value="1"/>
</dbReference>
<reference evidence="2" key="1">
    <citation type="journal article" date="2022" name="Int. J. Mol. Sci.">
        <title>Draft Genome of Tanacetum Coccineum: Genomic Comparison of Closely Related Tanacetum-Family Plants.</title>
        <authorList>
            <person name="Yamashiro T."/>
            <person name="Shiraishi A."/>
            <person name="Nakayama K."/>
            <person name="Satake H."/>
        </authorList>
    </citation>
    <scope>NUCLEOTIDE SEQUENCE</scope>
</reference>
<keyword evidence="2" id="KW-0695">RNA-directed DNA polymerase</keyword>
<dbReference type="InterPro" id="IPR043502">
    <property type="entry name" value="DNA/RNA_pol_sf"/>
</dbReference>